<dbReference type="NCBIfam" id="NF033546">
    <property type="entry name" value="transpos_IS21"/>
    <property type="match status" value="1"/>
</dbReference>
<dbReference type="Proteomes" id="UP000007100">
    <property type="component" value="Plasmid pACMV1"/>
</dbReference>
<feature type="domain" description="Integrase catalytic" evidence="2">
    <location>
        <begin position="130"/>
        <end position="320"/>
    </location>
</feature>
<geneLocation type="plasmid" evidence="3 4">
    <name>pACMV1</name>
</geneLocation>
<proteinExistence type="predicted"/>
<organism evidence="3 4">
    <name type="scientific">Acidiphilium multivorum (strain DSM 11245 / JCM 8867 / NBRC 100883 / AIU 301)</name>
    <dbReference type="NCBI Taxonomy" id="926570"/>
    <lineage>
        <taxon>Bacteria</taxon>
        <taxon>Pseudomonadati</taxon>
        <taxon>Pseudomonadota</taxon>
        <taxon>Alphaproteobacteria</taxon>
        <taxon>Acetobacterales</taxon>
        <taxon>Acidocellaceae</taxon>
        <taxon>Acidiphilium</taxon>
    </lineage>
</organism>
<evidence type="ECO:0000259" key="2">
    <source>
        <dbReference type="PROSITE" id="PS50994"/>
    </source>
</evidence>
<evidence type="ECO:0000259" key="1">
    <source>
        <dbReference type="PROSITE" id="PS50532"/>
    </source>
</evidence>
<dbReference type="EMBL" id="AP012036">
    <property type="protein sequence ID" value="BAJ82926.1"/>
    <property type="molecule type" value="Genomic_DNA"/>
</dbReference>
<dbReference type="InterPro" id="IPR012337">
    <property type="entry name" value="RNaseH-like_sf"/>
</dbReference>
<dbReference type="HOGENOM" id="CLU_020626_8_0_5"/>
<dbReference type="GO" id="GO:0016987">
    <property type="term" value="F:sigma factor activity"/>
    <property type="evidence" value="ECO:0007669"/>
    <property type="project" value="InterPro"/>
</dbReference>
<dbReference type="AlphaFoldDB" id="F0J759"/>
<reference evidence="3 4" key="1">
    <citation type="submission" date="2010-12" db="EMBL/GenBank/DDBJ databases">
        <title>Whole genome sequence of Acidiphilium multivorum AIU301.</title>
        <authorList>
            <person name="Narita-Yamada S."/>
            <person name="Nakamura S."/>
            <person name="Ito N."/>
            <person name="Takarada H."/>
            <person name="Katano Y."/>
            <person name="Nakazawa H."/>
            <person name="Hosoyama A."/>
            <person name="Yamada R."/>
            <person name="Fujita N."/>
        </authorList>
    </citation>
    <scope>NUCLEOTIDE SEQUENCE [LARGE SCALE GENOMIC DNA]</scope>
    <source>
        <strain evidence="4">DSM 11245 / JCM 8867 / AIU301</strain>
        <plasmid evidence="3 4">pACMV1</plasmid>
    </source>
</reference>
<dbReference type="CDD" id="cd06171">
    <property type="entry name" value="Sigma70_r4"/>
    <property type="match status" value="1"/>
</dbReference>
<dbReference type="InterPro" id="IPR001584">
    <property type="entry name" value="Integrase_cat-core"/>
</dbReference>
<dbReference type="InterPro" id="IPR036388">
    <property type="entry name" value="WH-like_DNA-bd_sf"/>
</dbReference>
<name>F0J759_ACIMA</name>
<dbReference type="PANTHER" id="PTHR35004:SF8">
    <property type="entry name" value="TRANSPOSASE RV3428C-RELATED"/>
    <property type="match status" value="1"/>
</dbReference>
<dbReference type="GO" id="GO:0015074">
    <property type="term" value="P:DNA integration"/>
    <property type="evidence" value="ECO:0007669"/>
    <property type="project" value="InterPro"/>
</dbReference>
<feature type="domain" description="HTH IS408-type" evidence="1">
    <location>
        <begin position="11"/>
        <end position="92"/>
    </location>
</feature>
<dbReference type="KEGG" id="amv:ACMV_P1_01300"/>
<evidence type="ECO:0000313" key="4">
    <source>
        <dbReference type="Proteomes" id="UP000007100"/>
    </source>
</evidence>
<sequence length="354" mass="40100">MPGERLSMRKIRDVLRLRFAQGLSQRAIAGSTGLSVGAVNSYLSRARLAGLNWPLPEDLGDAQLETLLYPPLPDVAPDRRPVPDWAAVHRELRRPNVTLSLLWEEYRAGAGGLDGFSYSWFCDLYREWLGRLKPTLRQVHMAGERLFVDFAGHAMEVIDGASGEIRRAEIFVAVLGASSFIYAEATWSQGLADWIGAHVNALTAIGGTPRQIVSDNLRAGITRACFYEPTVNRTYADMAAHYGTAIIPARPYKPRDKAKAEVGVQVVQRWILARLRNRRFFSLAELNQAIRELVDQVNDRPMRGWGTNRRALYEQLDRPALQPLPPTPYEYADWKRCRVNLDYHVEIDKHFYQA</sequence>
<keyword evidence="4" id="KW-1185">Reference proteome</keyword>
<dbReference type="GO" id="GO:0003677">
    <property type="term" value="F:DNA binding"/>
    <property type="evidence" value="ECO:0007669"/>
    <property type="project" value="InterPro"/>
</dbReference>
<dbReference type="SUPFAM" id="SSF88659">
    <property type="entry name" value="Sigma3 and sigma4 domains of RNA polymerase sigma factors"/>
    <property type="match status" value="1"/>
</dbReference>
<keyword evidence="3" id="KW-0614">Plasmid</keyword>
<dbReference type="PROSITE" id="PS50532">
    <property type="entry name" value="HTH_IS408"/>
    <property type="match status" value="1"/>
</dbReference>
<dbReference type="InterPro" id="IPR013324">
    <property type="entry name" value="RNA_pol_sigma_r3/r4-like"/>
</dbReference>
<gene>
    <name evidence="3" type="ordered locus">ACMV_P1_01300</name>
</gene>
<evidence type="ECO:0000313" key="3">
    <source>
        <dbReference type="EMBL" id="BAJ82926.1"/>
    </source>
</evidence>
<dbReference type="SUPFAM" id="SSF53098">
    <property type="entry name" value="Ribonuclease H-like"/>
    <property type="match status" value="1"/>
</dbReference>
<protein>
    <submittedName>
        <fullName evidence="3">Putative transposase</fullName>
    </submittedName>
</protein>
<dbReference type="Gene3D" id="3.30.420.10">
    <property type="entry name" value="Ribonuclease H-like superfamily/Ribonuclease H"/>
    <property type="match status" value="1"/>
</dbReference>
<dbReference type="PANTHER" id="PTHR35004">
    <property type="entry name" value="TRANSPOSASE RV3428C-RELATED"/>
    <property type="match status" value="1"/>
</dbReference>
<dbReference type="InterPro" id="IPR013249">
    <property type="entry name" value="RNA_pol_sigma70_r4_t2"/>
</dbReference>
<dbReference type="Pfam" id="PF08281">
    <property type="entry name" value="Sigma70_r4_2"/>
    <property type="match status" value="1"/>
</dbReference>
<dbReference type="Gene3D" id="1.10.10.10">
    <property type="entry name" value="Winged helix-like DNA-binding domain superfamily/Winged helix DNA-binding domain"/>
    <property type="match status" value="1"/>
</dbReference>
<dbReference type="PROSITE" id="PS50994">
    <property type="entry name" value="INTEGRASE"/>
    <property type="match status" value="1"/>
</dbReference>
<accession>F0J759</accession>
<dbReference type="GO" id="GO:0006352">
    <property type="term" value="P:DNA-templated transcription initiation"/>
    <property type="evidence" value="ECO:0007669"/>
    <property type="project" value="InterPro"/>
</dbReference>
<dbReference type="InterPro" id="IPR017895">
    <property type="entry name" value="HTH_IS408/IS1162_type"/>
</dbReference>
<dbReference type="Pfam" id="PF00665">
    <property type="entry name" value="rve"/>
    <property type="match status" value="1"/>
</dbReference>
<dbReference type="InterPro" id="IPR036397">
    <property type="entry name" value="RNaseH_sf"/>
</dbReference>